<accession>A0A285BVL3</accession>
<proteinExistence type="predicted"/>
<reference evidence="1 2" key="1">
    <citation type="submission" date="2017-08" db="EMBL/GenBank/DDBJ databases">
        <authorList>
            <person name="de Groot N.N."/>
        </authorList>
    </citation>
    <scope>NUCLEOTIDE SEQUENCE [LARGE SCALE GENOMIC DNA]</scope>
    <source>
        <strain evidence="1 2">Nm15</strain>
    </source>
</reference>
<evidence type="ECO:0000313" key="2">
    <source>
        <dbReference type="Proteomes" id="UP000242498"/>
    </source>
</evidence>
<dbReference type="Proteomes" id="UP000242498">
    <property type="component" value="Chromosome I"/>
</dbReference>
<evidence type="ECO:0000313" key="1">
    <source>
        <dbReference type="EMBL" id="SNX59260.1"/>
    </source>
</evidence>
<sequence length="176" mass="19943">MRICDLSQGLGISRQMVVKLKKRGMPTDSLQAAIAWRESNIDPFRSKSGRIGGNTGVKYQYAEVNKSSFTGKKICNEAELKVFEETVTETIPNLYFERVDWLAMALKDAGVRVTGAQVIEIQDNLFVSYLEELIYGRFQINRYFELPPLSLMKLDSPERKAVIASLDKILSEELTL</sequence>
<dbReference type="AlphaFoldDB" id="A0A285BVL3"/>
<name>A0A285BVL3_9PROT</name>
<dbReference type="EMBL" id="LT907782">
    <property type="protein sequence ID" value="SNX59260.1"/>
    <property type="molecule type" value="Genomic_DNA"/>
</dbReference>
<gene>
    <name evidence="1" type="ORF">SAMN06296273_0701</name>
</gene>
<organism evidence="1 2">
    <name type="scientific">Nitrosomonas ureae</name>
    <dbReference type="NCBI Taxonomy" id="44577"/>
    <lineage>
        <taxon>Bacteria</taxon>
        <taxon>Pseudomonadati</taxon>
        <taxon>Pseudomonadota</taxon>
        <taxon>Betaproteobacteria</taxon>
        <taxon>Nitrosomonadales</taxon>
        <taxon>Nitrosomonadaceae</taxon>
        <taxon>Nitrosomonas</taxon>
    </lineage>
</organism>
<protein>
    <submittedName>
        <fullName evidence="1">Uncharacterized protein</fullName>
    </submittedName>
</protein>